<feature type="transmembrane region" description="Helical" evidence="17">
    <location>
        <begin position="371"/>
        <end position="399"/>
    </location>
</feature>
<evidence type="ECO:0000256" key="17">
    <source>
        <dbReference type="RuleBase" id="RU003297"/>
    </source>
</evidence>
<comment type="similarity">
    <text evidence="3 17">Belongs to the complex I subunit 4 family.</text>
</comment>
<keyword evidence="7 17" id="KW-0679">Respiratory chain</keyword>
<dbReference type="GO" id="GO:0003954">
    <property type="term" value="F:NADH dehydrogenase activity"/>
    <property type="evidence" value="ECO:0007669"/>
    <property type="project" value="TreeGrafter"/>
</dbReference>
<dbReference type="PRINTS" id="PR01437">
    <property type="entry name" value="NUOXDRDTASE4"/>
</dbReference>
<feature type="transmembrane region" description="Helical" evidence="17">
    <location>
        <begin position="12"/>
        <end position="36"/>
    </location>
</feature>
<dbReference type="GO" id="GO:0015990">
    <property type="term" value="P:electron transport coupled proton transport"/>
    <property type="evidence" value="ECO:0007669"/>
    <property type="project" value="TreeGrafter"/>
</dbReference>
<feature type="transmembrane region" description="Helical" evidence="17">
    <location>
        <begin position="56"/>
        <end position="80"/>
    </location>
</feature>
<dbReference type="EMBL" id="KC887534">
    <property type="protein sequence ID" value="AGO28086.1"/>
    <property type="molecule type" value="Genomic_DNA"/>
</dbReference>
<dbReference type="GO" id="GO:0008137">
    <property type="term" value="F:NADH dehydrogenase (ubiquinone) activity"/>
    <property type="evidence" value="ECO:0007669"/>
    <property type="project" value="UniProtKB-UniRule"/>
</dbReference>
<keyword evidence="10 17" id="KW-0249">Electron transport</keyword>
<feature type="transmembrane region" description="Helical" evidence="17">
    <location>
        <begin position="271"/>
        <end position="293"/>
    </location>
</feature>
<evidence type="ECO:0000256" key="2">
    <source>
        <dbReference type="ARBA" id="ARBA00004225"/>
    </source>
</evidence>
<dbReference type="GO" id="GO:0042773">
    <property type="term" value="P:ATP synthesis coupled electron transport"/>
    <property type="evidence" value="ECO:0007669"/>
    <property type="project" value="InterPro"/>
</dbReference>
<comment type="function">
    <text evidence="17">Core subunit of the mitochondrial membrane respiratory chain NADH dehydrogenase (Complex I) which catalyzes electron transfer from NADH through the respiratory chain, using ubiquinone as an electron acceptor. Essential for the catalytic activity and assembly of complex I.</text>
</comment>
<accession>A0A7I6HJN8</accession>
<keyword evidence="15 17" id="KW-0472">Membrane</keyword>
<dbReference type="Pfam" id="PF01059">
    <property type="entry name" value="Oxidored_q5_N"/>
    <property type="match status" value="1"/>
</dbReference>
<dbReference type="InterPro" id="IPR001750">
    <property type="entry name" value="ND/Mrp_TM"/>
</dbReference>
<organism evidence="20">
    <name type="scientific">Physoderes impexa</name>
    <dbReference type="NCBI Taxonomy" id="1239050"/>
    <lineage>
        <taxon>Eukaryota</taxon>
        <taxon>Metazoa</taxon>
        <taxon>Ecdysozoa</taxon>
        <taxon>Arthropoda</taxon>
        <taxon>Hexapoda</taxon>
        <taxon>Insecta</taxon>
        <taxon>Pterygota</taxon>
        <taxon>Neoptera</taxon>
        <taxon>Paraneoptera</taxon>
        <taxon>Hemiptera</taxon>
        <taxon>Heteroptera</taxon>
        <taxon>Panheteroptera</taxon>
        <taxon>Cimicomorpha</taxon>
        <taxon>Reduviidae</taxon>
        <taxon>Epiroderinae</taxon>
        <taxon>Physoderes</taxon>
    </lineage>
</organism>
<dbReference type="GeneID" id="70603752"/>
<feature type="transmembrane region" description="Helical" evidence="17">
    <location>
        <begin position="110"/>
        <end position="132"/>
    </location>
</feature>
<feature type="transmembrane region" description="Helical" evidence="17">
    <location>
        <begin position="214"/>
        <end position="237"/>
    </location>
</feature>
<dbReference type="PANTHER" id="PTHR43507:SF20">
    <property type="entry name" value="NADH-UBIQUINONE OXIDOREDUCTASE CHAIN 4"/>
    <property type="match status" value="1"/>
</dbReference>
<evidence type="ECO:0000256" key="3">
    <source>
        <dbReference type="ARBA" id="ARBA00009025"/>
    </source>
</evidence>
<keyword evidence="8 17" id="KW-0812">Transmembrane</keyword>
<geneLocation type="mitochondrion" evidence="20"/>
<dbReference type="RefSeq" id="YP_010258371.1">
    <property type="nucleotide sequence ID" value="NC_060487.1"/>
</dbReference>
<feature type="transmembrane region" description="Helical" evidence="17">
    <location>
        <begin position="420"/>
        <end position="443"/>
    </location>
</feature>
<evidence type="ECO:0000256" key="16">
    <source>
        <dbReference type="ARBA" id="ARBA00049551"/>
    </source>
</evidence>
<feature type="transmembrane region" description="Helical" evidence="17">
    <location>
        <begin position="139"/>
        <end position="160"/>
    </location>
</feature>
<evidence type="ECO:0000256" key="11">
    <source>
        <dbReference type="ARBA" id="ARBA00022989"/>
    </source>
</evidence>
<dbReference type="CTD" id="4538"/>
<evidence type="ECO:0000256" key="5">
    <source>
        <dbReference type="ARBA" id="ARBA00021006"/>
    </source>
</evidence>
<dbReference type="EC" id="7.1.1.2" evidence="4 17"/>
<keyword evidence="11 17" id="KW-1133">Transmembrane helix</keyword>
<feature type="transmembrane region" description="Helical" evidence="17">
    <location>
        <begin position="332"/>
        <end position="351"/>
    </location>
</feature>
<evidence type="ECO:0000256" key="1">
    <source>
        <dbReference type="ARBA" id="ARBA00003257"/>
    </source>
</evidence>
<dbReference type="InterPro" id="IPR000260">
    <property type="entry name" value="NADH4_N"/>
</dbReference>
<evidence type="ECO:0000256" key="7">
    <source>
        <dbReference type="ARBA" id="ARBA00022660"/>
    </source>
</evidence>
<feature type="domain" description="NADH:ubiquinone oxidoreductase chain 4 N-terminal" evidence="19">
    <location>
        <begin position="1"/>
        <end position="102"/>
    </location>
</feature>
<comment type="subcellular location">
    <subcellularLocation>
        <location evidence="2 17">Mitochondrion membrane</location>
        <topology evidence="2 17">Multi-pass membrane protein</topology>
    </subcellularLocation>
</comment>
<evidence type="ECO:0000256" key="10">
    <source>
        <dbReference type="ARBA" id="ARBA00022982"/>
    </source>
</evidence>
<keyword evidence="13 17" id="KW-0830">Ubiquinone</keyword>
<reference evidence="20" key="1">
    <citation type="submission" date="2013-04" db="EMBL/GenBank/DDBJ databases">
        <authorList>
            <person name="Gao J."/>
            <person name="Cai W.Z."/>
        </authorList>
    </citation>
    <scope>NUCLEOTIDE SEQUENCE</scope>
</reference>
<keyword evidence="14 17" id="KW-0496">Mitochondrion</keyword>
<comment type="function">
    <text evidence="1">Core subunit of the mitochondrial membrane respiratory chain NADH dehydrogenase (Complex I) that is believed to belong to the minimal assembly required for catalysis. Complex I functions in the transfer of electrons from NADH to the respiratory chain. The immediate electron acceptor for the enzyme is believed to be ubiquinone.</text>
</comment>
<feature type="transmembrane region" description="Helical" evidence="17">
    <location>
        <begin position="180"/>
        <end position="202"/>
    </location>
</feature>
<dbReference type="GO" id="GO:0048039">
    <property type="term" value="F:ubiquinone binding"/>
    <property type="evidence" value="ECO:0007669"/>
    <property type="project" value="TreeGrafter"/>
</dbReference>
<evidence type="ECO:0000259" key="18">
    <source>
        <dbReference type="Pfam" id="PF00361"/>
    </source>
</evidence>
<evidence type="ECO:0000256" key="12">
    <source>
        <dbReference type="ARBA" id="ARBA00023027"/>
    </source>
</evidence>
<keyword evidence="6 17" id="KW-0813">Transport</keyword>
<evidence type="ECO:0000256" key="9">
    <source>
        <dbReference type="ARBA" id="ARBA00022967"/>
    </source>
</evidence>
<keyword evidence="9" id="KW-1278">Translocase</keyword>
<evidence type="ECO:0000256" key="4">
    <source>
        <dbReference type="ARBA" id="ARBA00012944"/>
    </source>
</evidence>
<evidence type="ECO:0000256" key="13">
    <source>
        <dbReference type="ARBA" id="ARBA00023075"/>
    </source>
</evidence>
<dbReference type="AlphaFoldDB" id="A0A7I6HJN8"/>
<dbReference type="PANTHER" id="PTHR43507">
    <property type="entry name" value="NADH-UBIQUINONE OXIDOREDUCTASE CHAIN 4"/>
    <property type="match status" value="1"/>
</dbReference>
<feature type="transmembrane region" description="Helical" evidence="17">
    <location>
        <begin position="243"/>
        <end position="264"/>
    </location>
</feature>
<dbReference type="InterPro" id="IPR003918">
    <property type="entry name" value="NADH_UbQ_OxRdtase"/>
</dbReference>
<dbReference type="Pfam" id="PF00361">
    <property type="entry name" value="Proton_antipo_M"/>
    <property type="match status" value="1"/>
</dbReference>
<evidence type="ECO:0000256" key="6">
    <source>
        <dbReference type="ARBA" id="ARBA00022448"/>
    </source>
</evidence>
<feature type="transmembrane region" description="Helical" evidence="17">
    <location>
        <begin position="87"/>
        <end position="104"/>
    </location>
</feature>
<keyword evidence="12 17" id="KW-0520">NAD</keyword>
<feature type="transmembrane region" description="Helical" evidence="17">
    <location>
        <begin position="299"/>
        <end position="320"/>
    </location>
</feature>
<evidence type="ECO:0000256" key="14">
    <source>
        <dbReference type="ARBA" id="ARBA00023128"/>
    </source>
</evidence>
<dbReference type="GO" id="GO:0031966">
    <property type="term" value="C:mitochondrial membrane"/>
    <property type="evidence" value="ECO:0007669"/>
    <property type="project" value="UniProtKB-SubCell"/>
</dbReference>
<evidence type="ECO:0000256" key="8">
    <source>
        <dbReference type="ARBA" id="ARBA00022692"/>
    </source>
</evidence>
<comment type="catalytic activity">
    <reaction evidence="16 17">
        <text>a ubiquinone + NADH + 5 H(+)(in) = a ubiquinol + NAD(+) + 4 H(+)(out)</text>
        <dbReference type="Rhea" id="RHEA:29091"/>
        <dbReference type="Rhea" id="RHEA-COMP:9565"/>
        <dbReference type="Rhea" id="RHEA-COMP:9566"/>
        <dbReference type="ChEBI" id="CHEBI:15378"/>
        <dbReference type="ChEBI" id="CHEBI:16389"/>
        <dbReference type="ChEBI" id="CHEBI:17976"/>
        <dbReference type="ChEBI" id="CHEBI:57540"/>
        <dbReference type="ChEBI" id="CHEBI:57945"/>
        <dbReference type="EC" id="7.1.1.2"/>
    </reaction>
</comment>
<evidence type="ECO:0000256" key="15">
    <source>
        <dbReference type="ARBA" id="ARBA00023136"/>
    </source>
</evidence>
<sequence length="444" mass="51174">MMKLMLMLLMYPPLLLVPTNWFFFCLLLMLLFFIYFNSFWFFDYYSSVSYSFGGDILSMCMLFLSIWIVFLMLISSYNIYISSNNNLEFLLINLTLLVSLILSFCTMNLFMFYLFFESSLIPTLFLIFGWGYQPERLSAGFYLLFYTLFASLPLLLGIFYLDNISLTLFYFLISFNCNIYLYFMMILAFLVKMPMIFIHFWLPSAHVEAPVSGSMILAGVLLKLGGYGLMRVFSFMYEYSLKINYLFICMSLYGSILVGLLCLYQVDIKLMIAYSSVAHMGLVLCGIFSLNYWGLCGALILMIGHGLCSSGLFCLANLIYERSHSRSFMINKGLINLMPSLSFFWFVLSANNMSSPPSLNLLGEVMLINSILSWNFLSMGFLGVSAFLSCCYSIYLYSYTQHGYLFGGNNLFKINSVREYILILLHVLPLNIVIMKSDTLILWL</sequence>
<evidence type="ECO:0000313" key="20">
    <source>
        <dbReference type="EMBL" id="AGO28086.1"/>
    </source>
</evidence>
<feature type="domain" description="NADH:quinone oxidoreductase/Mrp antiporter transmembrane" evidence="18">
    <location>
        <begin position="107"/>
        <end position="386"/>
    </location>
</feature>
<evidence type="ECO:0000259" key="19">
    <source>
        <dbReference type="Pfam" id="PF01059"/>
    </source>
</evidence>
<proteinExistence type="inferred from homology"/>
<name>A0A7I6HJN8_9HEMI</name>
<gene>
    <name evidence="20" type="primary">ND4</name>
</gene>
<protein>
    <recommendedName>
        <fullName evidence="5 17">NADH-ubiquinone oxidoreductase chain 4</fullName>
        <ecNumber evidence="4 17">7.1.1.2</ecNumber>
    </recommendedName>
</protein>